<comment type="similarity">
    <text evidence="2">Belongs to the helicase family. RecQ subfamily.</text>
</comment>
<evidence type="ECO:0000256" key="13">
    <source>
        <dbReference type="ARBA" id="ARBA00034617"/>
    </source>
</evidence>
<dbReference type="Pfam" id="PF00270">
    <property type="entry name" value="DEAD"/>
    <property type="match status" value="1"/>
</dbReference>
<evidence type="ECO:0000256" key="5">
    <source>
        <dbReference type="ARBA" id="ARBA00022771"/>
    </source>
</evidence>
<dbReference type="PROSITE" id="PS51194">
    <property type="entry name" value="HELICASE_CTER"/>
    <property type="match status" value="1"/>
</dbReference>
<feature type="domain" description="Helicase C-terminal" evidence="20">
    <location>
        <begin position="976"/>
        <end position="1137"/>
    </location>
</feature>
<evidence type="ECO:0000259" key="18">
    <source>
        <dbReference type="PROSITE" id="PS50800"/>
    </source>
</evidence>
<keyword evidence="7" id="KW-0347">Helicase</keyword>
<reference evidence="22" key="1">
    <citation type="submission" date="2021-01" db="EMBL/GenBank/DDBJ databases">
        <authorList>
            <person name="Corre E."/>
            <person name="Pelletier E."/>
            <person name="Niang G."/>
            <person name="Scheremetjew M."/>
            <person name="Finn R."/>
            <person name="Kale V."/>
            <person name="Holt S."/>
            <person name="Cochrane G."/>
            <person name="Meng A."/>
            <person name="Brown T."/>
            <person name="Cohen L."/>
        </authorList>
    </citation>
    <scope>NUCLEOTIDE SEQUENCE</scope>
    <source>
        <strain evidence="22">MM31A-1</strain>
    </source>
</reference>
<dbReference type="GO" id="GO:0000724">
    <property type="term" value="P:double-strand break repair via homologous recombination"/>
    <property type="evidence" value="ECO:0007669"/>
    <property type="project" value="TreeGrafter"/>
</dbReference>
<dbReference type="GO" id="GO:0005524">
    <property type="term" value="F:ATP binding"/>
    <property type="evidence" value="ECO:0007669"/>
    <property type="project" value="UniProtKB-KW"/>
</dbReference>
<evidence type="ECO:0000256" key="16">
    <source>
        <dbReference type="PROSITE-ProRule" id="PRU01343"/>
    </source>
</evidence>
<feature type="region of interest" description="Disordered" evidence="17">
    <location>
        <begin position="89"/>
        <end position="167"/>
    </location>
</feature>
<comment type="catalytic activity">
    <reaction evidence="15">
        <text>ATP + H2O = ADP + phosphate + H(+)</text>
        <dbReference type="Rhea" id="RHEA:13065"/>
        <dbReference type="ChEBI" id="CHEBI:15377"/>
        <dbReference type="ChEBI" id="CHEBI:15378"/>
        <dbReference type="ChEBI" id="CHEBI:30616"/>
        <dbReference type="ChEBI" id="CHEBI:43474"/>
        <dbReference type="ChEBI" id="CHEBI:456216"/>
    </reaction>
</comment>
<protein>
    <recommendedName>
        <fullName evidence="14">DNA 3'-5' helicase</fullName>
        <ecNumber evidence="14">5.6.2.4</ecNumber>
    </recommendedName>
</protein>
<dbReference type="Pfam" id="PF06839">
    <property type="entry name" value="Zn_ribbon_GRF"/>
    <property type="match status" value="1"/>
</dbReference>
<evidence type="ECO:0000259" key="19">
    <source>
        <dbReference type="PROSITE" id="PS51192"/>
    </source>
</evidence>
<evidence type="ECO:0000256" key="2">
    <source>
        <dbReference type="ARBA" id="ARBA00005446"/>
    </source>
</evidence>
<comment type="subcellular location">
    <subcellularLocation>
        <location evidence="1">Nucleus</location>
    </subcellularLocation>
</comment>
<evidence type="ECO:0000256" key="4">
    <source>
        <dbReference type="ARBA" id="ARBA00022741"/>
    </source>
</evidence>
<evidence type="ECO:0000256" key="3">
    <source>
        <dbReference type="ARBA" id="ARBA00022723"/>
    </source>
</evidence>
<evidence type="ECO:0000256" key="14">
    <source>
        <dbReference type="ARBA" id="ARBA00034808"/>
    </source>
</evidence>
<dbReference type="SUPFAM" id="SSF52540">
    <property type="entry name" value="P-loop containing nucleoside triphosphate hydrolases"/>
    <property type="match status" value="1"/>
</dbReference>
<keyword evidence="9" id="KW-0067">ATP-binding</keyword>
<dbReference type="GO" id="GO:0016787">
    <property type="term" value="F:hydrolase activity"/>
    <property type="evidence" value="ECO:0007669"/>
    <property type="project" value="UniProtKB-KW"/>
</dbReference>
<dbReference type="GO" id="GO:0005737">
    <property type="term" value="C:cytoplasm"/>
    <property type="evidence" value="ECO:0007669"/>
    <property type="project" value="TreeGrafter"/>
</dbReference>
<feature type="compositionally biased region" description="Low complexity" evidence="17">
    <location>
        <begin position="98"/>
        <end position="107"/>
    </location>
</feature>
<feature type="compositionally biased region" description="Basic residues" evidence="17">
    <location>
        <begin position="397"/>
        <end position="408"/>
    </location>
</feature>
<dbReference type="Gene3D" id="3.40.50.300">
    <property type="entry name" value="P-loop containing nucleotide triphosphate hydrolases"/>
    <property type="match status" value="2"/>
</dbReference>
<evidence type="ECO:0000256" key="1">
    <source>
        <dbReference type="ARBA" id="ARBA00004123"/>
    </source>
</evidence>
<feature type="compositionally biased region" description="Polar residues" evidence="17">
    <location>
        <begin position="141"/>
        <end position="162"/>
    </location>
</feature>
<feature type="domain" description="Helicase ATP-binding" evidence="19">
    <location>
        <begin position="730"/>
        <end position="910"/>
    </location>
</feature>
<gene>
    <name evidence="22" type="ORF">CDEB00056_LOCUS18333</name>
</gene>
<keyword evidence="5 16" id="KW-0863">Zinc-finger</keyword>
<evidence type="ECO:0000259" key="20">
    <source>
        <dbReference type="PROSITE" id="PS51194"/>
    </source>
</evidence>
<dbReference type="EMBL" id="HBIO01023857">
    <property type="protein sequence ID" value="CAE0473480.1"/>
    <property type="molecule type" value="Transcribed_RNA"/>
</dbReference>
<evidence type="ECO:0000256" key="17">
    <source>
        <dbReference type="SAM" id="MobiDB-lite"/>
    </source>
</evidence>
<feature type="region of interest" description="Disordered" evidence="17">
    <location>
        <begin position="391"/>
        <end position="452"/>
    </location>
</feature>
<feature type="region of interest" description="Disordered" evidence="17">
    <location>
        <begin position="1"/>
        <end position="53"/>
    </location>
</feature>
<feature type="compositionally biased region" description="Polar residues" evidence="17">
    <location>
        <begin position="487"/>
        <end position="499"/>
    </location>
</feature>
<keyword evidence="8" id="KW-0862">Zinc</keyword>
<name>A0A7S3QD83_9STRA</name>
<keyword evidence="10" id="KW-0238">DNA-binding</keyword>
<keyword evidence="6" id="KW-0378">Hydrolase</keyword>
<evidence type="ECO:0000256" key="12">
    <source>
        <dbReference type="ARBA" id="ARBA00023242"/>
    </source>
</evidence>
<dbReference type="SUPFAM" id="SSF68906">
    <property type="entry name" value="SAP domain"/>
    <property type="match status" value="1"/>
</dbReference>
<dbReference type="GO" id="GO:0008270">
    <property type="term" value="F:zinc ion binding"/>
    <property type="evidence" value="ECO:0007669"/>
    <property type="project" value="UniProtKB-KW"/>
</dbReference>
<dbReference type="InterPro" id="IPR003034">
    <property type="entry name" value="SAP_dom"/>
</dbReference>
<accession>A0A7S3QD83</accession>
<feature type="domain" description="GRF-type" evidence="21">
    <location>
        <begin position="504"/>
        <end position="548"/>
    </location>
</feature>
<dbReference type="FunFam" id="3.40.50.300:FF:000772">
    <property type="entry name" value="ATP-dependent DNA helicase Q4"/>
    <property type="match status" value="1"/>
</dbReference>
<evidence type="ECO:0000256" key="6">
    <source>
        <dbReference type="ARBA" id="ARBA00022801"/>
    </source>
</evidence>
<keyword evidence="12" id="KW-0539">Nucleus</keyword>
<dbReference type="PANTHER" id="PTHR13710">
    <property type="entry name" value="DNA HELICASE RECQ FAMILY MEMBER"/>
    <property type="match status" value="1"/>
</dbReference>
<dbReference type="PANTHER" id="PTHR13710:SF108">
    <property type="entry name" value="ATP-DEPENDENT DNA HELICASE Q4"/>
    <property type="match status" value="1"/>
</dbReference>
<evidence type="ECO:0000256" key="15">
    <source>
        <dbReference type="ARBA" id="ARBA00049360"/>
    </source>
</evidence>
<dbReference type="GO" id="GO:0009378">
    <property type="term" value="F:four-way junction helicase activity"/>
    <property type="evidence" value="ECO:0007669"/>
    <property type="project" value="TreeGrafter"/>
</dbReference>
<proteinExistence type="inferred from homology"/>
<dbReference type="GO" id="GO:0003677">
    <property type="term" value="F:DNA binding"/>
    <property type="evidence" value="ECO:0007669"/>
    <property type="project" value="UniProtKB-KW"/>
</dbReference>
<keyword evidence="11" id="KW-0413">Isomerase</keyword>
<evidence type="ECO:0000256" key="10">
    <source>
        <dbReference type="ARBA" id="ARBA00023125"/>
    </source>
</evidence>
<sequence length="1515" mass="167255">MESRGTSESAKIISGKTTGDRGLKPANGRLRRFLDATKKDALKGPPPTQTTSMLASLLDDKPRKKGITMATSSRSRMNTQTERYIGRTSQNAKVKNISHSSSSSGWSKVNVKDLSRQKGRPGAAKITSTSVRTLDDLLGPTMSSKKGKSQFTARSVSSTRMNKQGGVIEAEKEKGISSRSSMIIAASTSNDITRKESSLDNSRFPRAACASTVKSNLVSSLAFSRKSNSMKRKRGFQFSNVSSSTLSTTIPQVKNDLTSNLNSDVPASSKATKTIAGITALPLEGKRLKAPSILRSMPRMTMEKAGTSSIPVPKPNIIIAQLPPLKVNAPRLNQTLSVKVINNNSIDVAPKRVAPRSLTIPASSSNAKKKAKKANNDNFVRLNLRNSAGACRGARSLSKHNRTKRRRAEWKQRTNQLGVEEANDGMGGGNNNSGNWNNKYGSSTRAKKASRNKRMTTIQAAIDPLDDFLDNRHGTFQTKDAKDASIKKSNASNTLSTSPKHPVCPRHSRPCKLLIVKKNTTGNKGRKFYACSMPQGERCDFFQWEDDTVDATRTALLHSSSNSGFIARQVAAHVDRLKVLTVPELRAEAKRRGLDTKGKKKSVLARLSVWVRDIVSTSVGDGSVDSGTVKSDTPSDSKPIDDISAPDQITLEEGESGEDSSSTTSEEENDVDEDDSSDDELEICGLGNLGGIDRSQEDNINKSESESSLHSTLSNLFGFEDFRVGQEWAIRRCLAKKRSLLVAPTGLGKSLCYALPAIMMDGVCIVVSPLVSLMEDQLRHLPLSIPAATLSGNMTAKKMAVTINDLISNRLKILFMSPERLASAAFRRLLRPKWNVETKKYERQLPEVSLLCVDEAHCLSQWGHNFRSAFLRLPTLLPRLEPQSVLALTATAGPPIAKDICRTLHIPLNEDRAHRHSEESSPISIDSEEHGVKVLSCNRDNIDVAVSYVSDEDERLSMLLKLLRPPPKESELELDGLDDYRDKTESNSGVFKDGILSTGSVIIYVWRQKDAEVVTEQIRAFDLEGGVVCYHGGMDANKRSKSQGHFMRGKARICVATVAFGLGINKSDVRGVIHLCLPPSPEHYLQEIGRAGRDGKPAIAMALIMDSEVPHKFSLSYSNQISQSQIYAFLLNMRELTLECLSLDEKEENPNMINHYHVDLALPITPLIQSTDCKEETIQTMLSMLEDTFSSFNKFLDIEGIIPNMAVVTLKKRKIAKLALLEEVAKCIQACGVELDSEKPSNDASSQNSFAERGGTASQKGFAAYSFGIIQFSIVKCARLLGPQAEPRHIYAALRRLQDNGELELSFKPEGRSIHVRLNQDGLAYFKNEDVNSFTQLSTAIHRHFLLQDNGRARKVLAMQRIMMTVSKIRDTDDSKKKTKSKRLESFQAMTKEHFEITNREGGHDEEPQKDDLPMGVLNVDEGDPRTLTSITADITNLLQHPTLTKVNTYFSTSVQFGQAQYLDYTSLLITKVLHGIDSPRTPVLDWYNHPLWGQWRSYNFVSVKNCVERMLEES</sequence>
<keyword evidence="4" id="KW-0547">Nucleotide-binding</keyword>
<dbReference type="InterPro" id="IPR027417">
    <property type="entry name" value="P-loop_NTPase"/>
</dbReference>
<feature type="region of interest" description="Disordered" evidence="17">
    <location>
        <begin position="621"/>
        <end position="680"/>
    </location>
</feature>
<feature type="compositionally biased region" description="Basic and acidic residues" evidence="17">
    <location>
        <begin position="32"/>
        <end position="42"/>
    </location>
</feature>
<dbReference type="SMART" id="SM00490">
    <property type="entry name" value="HELICc"/>
    <property type="match status" value="1"/>
</dbReference>
<dbReference type="GO" id="GO:0043138">
    <property type="term" value="F:3'-5' DNA helicase activity"/>
    <property type="evidence" value="ECO:0007669"/>
    <property type="project" value="UniProtKB-EC"/>
</dbReference>
<dbReference type="SMART" id="SM00487">
    <property type="entry name" value="DEXDc"/>
    <property type="match status" value="1"/>
</dbReference>
<dbReference type="PROSITE" id="PS51192">
    <property type="entry name" value="HELICASE_ATP_BIND_1"/>
    <property type="match status" value="1"/>
</dbReference>
<keyword evidence="3" id="KW-0479">Metal-binding</keyword>
<dbReference type="PROSITE" id="PS50800">
    <property type="entry name" value="SAP"/>
    <property type="match status" value="1"/>
</dbReference>
<evidence type="ECO:0000259" key="21">
    <source>
        <dbReference type="PROSITE" id="PS51999"/>
    </source>
</evidence>
<feature type="compositionally biased region" description="Acidic residues" evidence="17">
    <location>
        <begin position="665"/>
        <end position="680"/>
    </location>
</feature>
<dbReference type="Pfam" id="PF02037">
    <property type="entry name" value="SAP"/>
    <property type="match status" value="1"/>
</dbReference>
<feature type="region of interest" description="Disordered" evidence="17">
    <location>
        <begin position="479"/>
        <end position="506"/>
    </location>
</feature>
<organism evidence="22">
    <name type="scientific">Chaetoceros debilis</name>
    <dbReference type="NCBI Taxonomy" id="122233"/>
    <lineage>
        <taxon>Eukaryota</taxon>
        <taxon>Sar</taxon>
        <taxon>Stramenopiles</taxon>
        <taxon>Ochrophyta</taxon>
        <taxon>Bacillariophyta</taxon>
        <taxon>Coscinodiscophyceae</taxon>
        <taxon>Chaetocerotophycidae</taxon>
        <taxon>Chaetocerotales</taxon>
        <taxon>Chaetocerotaceae</taxon>
        <taxon>Chaetoceros</taxon>
    </lineage>
</organism>
<evidence type="ECO:0000313" key="22">
    <source>
        <dbReference type="EMBL" id="CAE0473480.1"/>
    </source>
</evidence>
<feature type="domain" description="SAP" evidence="18">
    <location>
        <begin position="577"/>
        <end position="611"/>
    </location>
</feature>
<dbReference type="InterPro" id="IPR010666">
    <property type="entry name" value="Znf_GRF"/>
</dbReference>
<comment type="catalytic activity">
    <reaction evidence="13">
        <text>Couples ATP hydrolysis with the unwinding of duplex DNA by translocating in the 3'-5' direction.</text>
        <dbReference type="EC" id="5.6.2.4"/>
    </reaction>
</comment>
<dbReference type="Gene3D" id="1.10.720.30">
    <property type="entry name" value="SAP domain"/>
    <property type="match status" value="1"/>
</dbReference>
<dbReference type="InterPro" id="IPR001650">
    <property type="entry name" value="Helicase_C-like"/>
</dbReference>
<dbReference type="InterPro" id="IPR014001">
    <property type="entry name" value="Helicase_ATP-bd"/>
</dbReference>
<evidence type="ECO:0000256" key="8">
    <source>
        <dbReference type="ARBA" id="ARBA00022833"/>
    </source>
</evidence>
<dbReference type="GO" id="GO:0005634">
    <property type="term" value="C:nucleus"/>
    <property type="evidence" value="ECO:0007669"/>
    <property type="project" value="UniProtKB-SubCell"/>
</dbReference>
<feature type="compositionally biased region" description="Low complexity" evidence="17">
    <location>
        <begin position="432"/>
        <end position="441"/>
    </location>
</feature>
<dbReference type="InterPro" id="IPR036361">
    <property type="entry name" value="SAP_dom_sf"/>
</dbReference>
<dbReference type="GO" id="GO:0005694">
    <property type="term" value="C:chromosome"/>
    <property type="evidence" value="ECO:0007669"/>
    <property type="project" value="TreeGrafter"/>
</dbReference>
<dbReference type="SMART" id="SM00513">
    <property type="entry name" value="SAP"/>
    <property type="match status" value="1"/>
</dbReference>
<evidence type="ECO:0000256" key="7">
    <source>
        <dbReference type="ARBA" id="ARBA00022806"/>
    </source>
</evidence>
<dbReference type="EC" id="5.6.2.4" evidence="14"/>
<dbReference type="PROSITE" id="PS51999">
    <property type="entry name" value="ZF_GRF"/>
    <property type="match status" value="1"/>
</dbReference>
<evidence type="ECO:0000256" key="9">
    <source>
        <dbReference type="ARBA" id="ARBA00022840"/>
    </source>
</evidence>
<dbReference type="InterPro" id="IPR011545">
    <property type="entry name" value="DEAD/DEAH_box_helicase_dom"/>
</dbReference>
<dbReference type="Pfam" id="PF00271">
    <property type="entry name" value="Helicase_C"/>
    <property type="match status" value="1"/>
</dbReference>
<evidence type="ECO:0000256" key="11">
    <source>
        <dbReference type="ARBA" id="ARBA00023235"/>
    </source>
</evidence>